<dbReference type="SUPFAM" id="SSF81301">
    <property type="entry name" value="Nucleotidyltransferase"/>
    <property type="match status" value="1"/>
</dbReference>
<evidence type="ECO:0000259" key="1">
    <source>
        <dbReference type="Pfam" id="PF01909"/>
    </source>
</evidence>
<dbReference type="GO" id="GO:0016779">
    <property type="term" value="F:nucleotidyltransferase activity"/>
    <property type="evidence" value="ECO:0007669"/>
    <property type="project" value="InterPro"/>
</dbReference>
<dbReference type="CDD" id="cd05403">
    <property type="entry name" value="NT_KNTase_like"/>
    <property type="match status" value="1"/>
</dbReference>
<feature type="domain" description="Polymerase nucleotidyl transferase" evidence="1">
    <location>
        <begin position="39"/>
        <end position="70"/>
    </location>
</feature>
<dbReference type="OrthoDB" id="4212332at2"/>
<dbReference type="Pfam" id="PF01909">
    <property type="entry name" value="NTP_transf_2"/>
    <property type="match status" value="1"/>
</dbReference>
<organism evidence="2 3">
    <name type="scientific">Nocardia ninae NBRC 108245</name>
    <dbReference type="NCBI Taxonomy" id="1210091"/>
    <lineage>
        <taxon>Bacteria</taxon>
        <taxon>Bacillati</taxon>
        <taxon>Actinomycetota</taxon>
        <taxon>Actinomycetes</taxon>
        <taxon>Mycobacteriales</taxon>
        <taxon>Nocardiaceae</taxon>
        <taxon>Nocardia</taxon>
    </lineage>
</organism>
<dbReference type="AlphaFoldDB" id="A0A511MCR0"/>
<proteinExistence type="predicted"/>
<dbReference type="InterPro" id="IPR002934">
    <property type="entry name" value="Polymerase_NTP_transf_dom"/>
</dbReference>
<dbReference type="InterPro" id="IPR043519">
    <property type="entry name" value="NT_sf"/>
</dbReference>
<evidence type="ECO:0000313" key="2">
    <source>
        <dbReference type="EMBL" id="GEM38379.1"/>
    </source>
</evidence>
<evidence type="ECO:0000313" key="3">
    <source>
        <dbReference type="Proteomes" id="UP000321424"/>
    </source>
</evidence>
<protein>
    <recommendedName>
        <fullName evidence="1">Polymerase nucleotidyl transferase domain-containing protein</fullName>
    </recommendedName>
</protein>
<dbReference type="Gene3D" id="3.30.460.10">
    <property type="entry name" value="Beta Polymerase, domain 2"/>
    <property type="match status" value="1"/>
</dbReference>
<name>A0A511MCR0_9NOCA</name>
<sequence>MHHNDQPDTEPTAISPERIAAINEFIDRVTRWAAGRDDVVGLLLVGSCARNAARPDSDIDVVVLTTAESRYTDTAWAGELELGTLIRTRSWGPINEQRFATAAGLEVEINVGTPDWAVTDPVEPGTLRVITDGARPLHDPAGILDNLLSACMP</sequence>
<comment type="caution">
    <text evidence="2">The sequence shown here is derived from an EMBL/GenBank/DDBJ whole genome shotgun (WGS) entry which is preliminary data.</text>
</comment>
<reference evidence="2 3" key="1">
    <citation type="submission" date="2019-07" db="EMBL/GenBank/DDBJ databases">
        <title>Whole genome shotgun sequence of Nocardia ninae NBRC 108245.</title>
        <authorList>
            <person name="Hosoyama A."/>
            <person name="Uohara A."/>
            <person name="Ohji S."/>
            <person name="Ichikawa N."/>
        </authorList>
    </citation>
    <scope>NUCLEOTIDE SEQUENCE [LARGE SCALE GENOMIC DNA]</scope>
    <source>
        <strain evidence="2 3">NBRC 108245</strain>
    </source>
</reference>
<gene>
    <name evidence="2" type="ORF">NN4_28980</name>
</gene>
<keyword evidence="3" id="KW-1185">Reference proteome</keyword>
<dbReference type="EMBL" id="BJXA01000015">
    <property type="protein sequence ID" value="GEM38379.1"/>
    <property type="molecule type" value="Genomic_DNA"/>
</dbReference>
<dbReference type="Proteomes" id="UP000321424">
    <property type="component" value="Unassembled WGS sequence"/>
</dbReference>
<accession>A0A511MCR0</accession>